<reference evidence="2 4" key="2">
    <citation type="journal article" date="2018" name="Plant J.">
        <title>The Physcomitrella patens chromosome-scale assembly reveals moss genome structure and evolution.</title>
        <authorList>
            <person name="Lang D."/>
            <person name="Ullrich K.K."/>
            <person name="Murat F."/>
            <person name="Fuchs J."/>
            <person name="Jenkins J."/>
            <person name="Haas F.B."/>
            <person name="Piednoel M."/>
            <person name="Gundlach H."/>
            <person name="Van Bel M."/>
            <person name="Meyberg R."/>
            <person name="Vives C."/>
            <person name="Morata J."/>
            <person name="Symeonidi A."/>
            <person name="Hiss M."/>
            <person name="Muchero W."/>
            <person name="Kamisugi Y."/>
            <person name="Saleh O."/>
            <person name="Blanc G."/>
            <person name="Decker E.L."/>
            <person name="van Gessel N."/>
            <person name="Grimwood J."/>
            <person name="Hayes R.D."/>
            <person name="Graham S.W."/>
            <person name="Gunter L.E."/>
            <person name="McDaniel S.F."/>
            <person name="Hoernstein S.N.W."/>
            <person name="Larsson A."/>
            <person name="Li F.W."/>
            <person name="Perroud P.F."/>
            <person name="Phillips J."/>
            <person name="Ranjan P."/>
            <person name="Rokshar D.S."/>
            <person name="Rothfels C.J."/>
            <person name="Schneider L."/>
            <person name="Shu S."/>
            <person name="Stevenson D.W."/>
            <person name="Thummler F."/>
            <person name="Tillich M."/>
            <person name="Villarreal Aguilar J.C."/>
            <person name="Widiez T."/>
            <person name="Wong G.K."/>
            <person name="Wymore A."/>
            <person name="Zhang Y."/>
            <person name="Zimmer A.D."/>
            <person name="Quatrano R.S."/>
            <person name="Mayer K.F.X."/>
            <person name="Goodstein D."/>
            <person name="Casacuberta J.M."/>
            <person name="Vandepoele K."/>
            <person name="Reski R."/>
            <person name="Cuming A.C."/>
            <person name="Tuskan G.A."/>
            <person name="Maumus F."/>
            <person name="Salse J."/>
            <person name="Schmutz J."/>
            <person name="Rensing S.A."/>
        </authorList>
    </citation>
    <scope>NUCLEOTIDE SEQUENCE [LARGE SCALE GENOMIC DNA]</scope>
    <source>
        <strain evidence="3 4">cv. Gransden 2004</strain>
    </source>
</reference>
<feature type="compositionally biased region" description="Polar residues" evidence="1">
    <location>
        <begin position="1216"/>
        <end position="1234"/>
    </location>
</feature>
<feature type="region of interest" description="Disordered" evidence="1">
    <location>
        <begin position="101"/>
        <end position="229"/>
    </location>
</feature>
<feature type="compositionally biased region" description="Polar residues" evidence="1">
    <location>
        <begin position="767"/>
        <end position="778"/>
    </location>
</feature>
<feature type="compositionally biased region" description="Low complexity" evidence="1">
    <location>
        <begin position="172"/>
        <end position="185"/>
    </location>
</feature>
<feature type="region of interest" description="Disordered" evidence="1">
    <location>
        <begin position="456"/>
        <end position="519"/>
    </location>
</feature>
<dbReference type="InterPro" id="IPR038763">
    <property type="entry name" value="DHH_sf"/>
</dbReference>
<dbReference type="RefSeq" id="XP_024401983.1">
    <property type="nucleotide sequence ID" value="XM_024546215.2"/>
</dbReference>
<feature type="compositionally biased region" description="Polar residues" evidence="1">
    <location>
        <begin position="331"/>
        <end position="344"/>
    </location>
</feature>
<feature type="compositionally biased region" description="Polar residues" evidence="1">
    <location>
        <begin position="593"/>
        <end position="603"/>
    </location>
</feature>
<feature type="region of interest" description="Disordered" evidence="1">
    <location>
        <begin position="589"/>
        <end position="728"/>
    </location>
</feature>
<dbReference type="PANTHER" id="PTHR12112">
    <property type="entry name" value="BNIP - RELATED"/>
    <property type="match status" value="1"/>
</dbReference>
<dbReference type="Gramene" id="Pp3c18_13530V3.2">
    <property type="protein sequence ID" value="Pp3c18_13530V3.2"/>
    <property type="gene ID" value="Pp3c18_13530"/>
</dbReference>
<dbReference type="OrthoDB" id="374045at2759"/>
<protein>
    <submittedName>
        <fullName evidence="2 3">Uncharacterized protein</fullName>
    </submittedName>
</protein>
<sequence>MAGSDAEVVGAEKGKSLAWRTRSSRDMGKDSGSVFGRNIGSISGRDIANWWAAAVEQTSTFLMDEVPATFAEISEGARELKPQLQRGTSFSSFSLPWKNIGMGSKVSEGPSSQGGLESAPKTSKDEPPVAPPDPGEKSSHTTTKQEPCTSVSTKLEGPFFPTTTKVESMSGPSTSLPKSSETSSSIRNHVEKVQEPFKPMSEPFERSPSTRRYGENTQEPSKSSPKSFKWFPLAASKSSPSASETAEPSEVSCGNAINYVENSSPIAGSPLLTAGKVPMPSESSPRKRSPWKSSSRKSSPLKSTKSMETSPRKSMKHSDRSPLWGKPPLSSVETPMPSESTPCKISQEVDTALLTGDKTPKAIEKSPVDLIETPKPSGSSPIVITDPRSGSRIGESRRRTKRMPVDMASAELEASPSHVVSLSSVSQEFLLGEGIPLGAARVHSLEVLQRQQFWTPQKARTGSPDKCNPNSSVKRVDGSGVGSSKRSGSSRSMARSQHFEETEKQISPQLTAVGTPNSSDRMVHLNKVTLPKEEIFPGNTNSLPQIKVRTPRLTEASANRSDNTYELNLNPVSGDSSGVTRRNENRVEARTHVSGSLPTSPRHTSGKTRTARLLRRLKLTGRGSRAGSDDSKLGTNRSSIKAGNTMTGSGSPDSSERHRNFSGSLEPRKLNFAYRNWTDPDLGNTMLRESRGEVVDPAPRFGAERVDRSEASQSSVPGKQQFDLSSETSLKKKSSLPWTFKWKWGSNSRSKTVKGGTKASPAPLPHQRSNQAGDSSPTAAVMGDARNSFTSQSDRFSSRGTAEKLFCDRVPKHRRGLSWGAGSTASLCSGSNPTDGAFTPSQPRLPTRDAQELLLPPRKLLVAPTVNVVNESQEQGPSTELRRSNPGAGVLRASADSDVFEDCFGSFRSVESPTKSCGSFRSIESPGMSSIFLRKSGLSIDEAEWEGHMSSSFRQEITEINDEACTSSSKFSLKCSKVQQFNKFLRTQKERLRRGADAGNSDCFCIVIPGRDLELSSVVAALGYTWLQENSFPKISGDTWHPVPMIDMPRQQMHKHKDAAWLFDACGIDAGALLFADDIELSTLVGAGRIKMSIIGQDVLVTRNEVGSVCTLLMEMLLSGHRGLLQPRYLKAFMLAGILLDTENLDFASMRDTKMSNLLVEWLGCVGRTMFYNQLKDAEDDATISKLISQIYDNQPSARLKLRVEADHEHSDRESIFTQSQDHTSTSEAGTSSSLEEDSPRPKVKQRSSFKYSRLTPQSAPAKSHRLSLPGGCLDQDAQAVAHIRKAAIQSGHPTSALPSYGQYPHRAAKSSAFARIRKKLFLED</sequence>
<feature type="compositionally biased region" description="Low complexity" evidence="1">
    <location>
        <begin position="482"/>
        <end position="492"/>
    </location>
</feature>
<dbReference type="PaxDb" id="3218-PP1S3_473V6.1"/>
<feature type="compositionally biased region" description="Low complexity" evidence="1">
    <location>
        <begin position="291"/>
        <end position="306"/>
    </location>
</feature>
<dbReference type="GeneID" id="112295071"/>
<dbReference type="Gramene" id="Pp3c18_13530V3.1">
    <property type="protein sequence ID" value="Pp3c18_13530V3.1"/>
    <property type="gene ID" value="Pp3c18_13530"/>
</dbReference>
<evidence type="ECO:0000313" key="4">
    <source>
        <dbReference type="Proteomes" id="UP000006727"/>
    </source>
</evidence>
<dbReference type="Gene3D" id="3.90.1640.10">
    <property type="entry name" value="inorganic pyrophosphatase (n-terminal core)"/>
    <property type="match status" value="2"/>
</dbReference>
<dbReference type="HOGENOM" id="CLU_259549_0_0_1"/>
<dbReference type="EnsemblPlants" id="Pp3c18_13530V3.2">
    <property type="protein sequence ID" value="Pp3c18_13530V3.2"/>
    <property type="gene ID" value="Pp3c18_13530"/>
</dbReference>
<feature type="compositionally biased region" description="Polar residues" evidence="1">
    <location>
        <begin position="821"/>
        <end position="844"/>
    </location>
</feature>
<dbReference type="FunFam" id="3.90.1640.10:FF:000009">
    <property type="entry name" value="Predicted protein"/>
    <property type="match status" value="1"/>
</dbReference>
<proteinExistence type="predicted"/>
<dbReference type="EnsemblPlants" id="Pp3c18_13530V3.1">
    <property type="protein sequence ID" value="Pp3c18_13530V3.1"/>
    <property type="gene ID" value="Pp3c18_13530"/>
</dbReference>
<feature type="compositionally biased region" description="Polar residues" evidence="1">
    <location>
        <begin position="1249"/>
        <end position="1261"/>
    </location>
</feature>
<evidence type="ECO:0000313" key="3">
    <source>
        <dbReference type="EnsemblPlants" id="Pp3c18_13530V3.1"/>
    </source>
</evidence>
<feature type="region of interest" description="Disordered" evidence="1">
    <location>
        <begin position="1210"/>
        <end position="1271"/>
    </location>
</feature>
<dbReference type="GO" id="GO:0004309">
    <property type="term" value="F:exopolyphosphatase activity"/>
    <property type="evidence" value="ECO:0000318"/>
    <property type="project" value="GO_Central"/>
</dbReference>
<evidence type="ECO:0000256" key="1">
    <source>
        <dbReference type="SAM" id="MobiDB-lite"/>
    </source>
</evidence>
<feature type="region of interest" description="Disordered" evidence="1">
    <location>
        <begin position="260"/>
        <end position="404"/>
    </location>
</feature>
<reference evidence="3" key="3">
    <citation type="submission" date="2020-12" db="UniProtKB">
        <authorList>
            <consortium name="EnsemblPlants"/>
        </authorList>
    </citation>
    <scope>IDENTIFICATION</scope>
</reference>
<feature type="compositionally biased region" description="Polar residues" evidence="1">
    <location>
        <begin position="505"/>
        <end position="519"/>
    </location>
</feature>
<feature type="compositionally biased region" description="Polar residues" evidence="1">
    <location>
        <begin position="161"/>
        <end position="171"/>
    </location>
</feature>
<feature type="compositionally biased region" description="Basic and acidic residues" evidence="1">
    <location>
        <begin position="358"/>
        <end position="367"/>
    </location>
</feature>
<keyword evidence="4" id="KW-1185">Reference proteome</keyword>
<feature type="region of interest" description="Disordered" evidence="1">
    <location>
        <begin position="747"/>
        <end position="782"/>
    </location>
</feature>
<feature type="compositionally biased region" description="Polar residues" evidence="1">
    <location>
        <begin position="140"/>
        <end position="153"/>
    </location>
</feature>
<feature type="compositionally biased region" description="Basic residues" evidence="1">
    <location>
        <begin position="604"/>
        <end position="619"/>
    </location>
</feature>
<dbReference type="EMBL" id="ABEU02000018">
    <property type="protein sequence ID" value="PNR35194.1"/>
    <property type="molecule type" value="Genomic_DNA"/>
</dbReference>
<dbReference type="SUPFAM" id="SSF64182">
    <property type="entry name" value="DHH phosphoesterases"/>
    <property type="match status" value="1"/>
</dbReference>
<dbReference type="eggNOG" id="ENOG502QTMB">
    <property type="taxonomic scope" value="Eukaryota"/>
</dbReference>
<dbReference type="PANTHER" id="PTHR12112:SF39">
    <property type="entry name" value="EG:152A3.5 PROTEIN (FBGN0003116_PN PROTEIN)"/>
    <property type="match status" value="1"/>
</dbReference>
<gene>
    <name evidence="3" type="primary">LOC112295071</name>
    <name evidence="2" type="ORF">PHYPA_023093</name>
</gene>
<evidence type="ECO:0000313" key="2">
    <source>
        <dbReference type="EMBL" id="PNR35194.1"/>
    </source>
</evidence>
<dbReference type="GO" id="GO:0005737">
    <property type="term" value="C:cytoplasm"/>
    <property type="evidence" value="ECO:0000318"/>
    <property type="project" value="GO_Central"/>
</dbReference>
<dbReference type="Proteomes" id="UP000006727">
    <property type="component" value="Chromosome 18"/>
</dbReference>
<feature type="compositionally biased region" description="Polar residues" evidence="1">
    <location>
        <begin position="633"/>
        <end position="653"/>
    </location>
</feature>
<reference evidence="2 4" key="1">
    <citation type="journal article" date="2008" name="Science">
        <title>The Physcomitrella genome reveals evolutionary insights into the conquest of land by plants.</title>
        <authorList>
            <person name="Rensing S."/>
            <person name="Lang D."/>
            <person name="Zimmer A."/>
            <person name="Terry A."/>
            <person name="Salamov A."/>
            <person name="Shapiro H."/>
            <person name="Nishiyama T."/>
            <person name="Perroud P.-F."/>
            <person name="Lindquist E."/>
            <person name="Kamisugi Y."/>
            <person name="Tanahashi T."/>
            <person name="Sakakibara K."/>
            <person name="Fujita T."/>
            <person name="Oishi K."/>
            <person name="Shin-I T."/>
            <person name="Kuroki Y."/>
            <person name="Toyoda A."/>
            <person name="Suzuki Y."/>
            <person name="Hashimoto A."/>
            <person name="Yamaguchi K."/>
            <person name="Sugano A."/>
            <person name="Kohara Y."/>
            <person name="Fujiyama A."/>
            <person name="Anterola A."/>
            <person name="Aoki S."/>
            <person name="Ashton N."/>
            <person name="Barbazuk W.B."/>
            <person name="Barker E."/>
            <person name="Bennetzen J."/>
            <person name="Bezanilla M."/>
            <person name="Blankenship R."/>
            <person name="Cho S.H."/>
            <person name="Dutcher S."/>
            <person name="Estelle M."/>
            <person name="Fawcett J.A."/>
            <person name="Gundlach H."/>
            <person name="Hanada K."/>
            <person name="Heyl A."/>
            <person name="Hicks K.A."/>
            <person name="Hugh J."/>
            <person name="Lohr M."/>
            <person name="Mayer K."/>
            <person name="Melkozernov A."/>
            <person name="Murata T."/>
            <person name="Nelson D."/>
            <person name="Pils B."/>
            <person name="Prigge M."/>
            <person name="Reiss B."/>
            <person name="Renner T."/>
            <person name="Rombauts S."/>
            <person name="Rushton P."/>
            <person name="Sanderfoot A."/>
            <person name="Schween G."/>
            <person name="Shiu S.-H."/>
            <person name="Stueber K."/>
            <person name="Theodoulou F.L."/>
            <person name="Tu H."/>
            <person name="Van de Peer Y."/>
            <person name="Verrier P.J."/>
            <person name="Waters E."/>
            <person name="Wood A."/>
            <person name="Yang L."/>
            <person name="Cove D."/>
            <person name="Cuming A."/>
            <person name="Hasebe M."/>
            <person name="Lucas S."/>
            <person name="Mishler D.B."/>
            <person name="Reski R."/>
            <person name="Grigoriev I."/>
            <person name="Quatrano R.S."/>
            <person name="Boore J.L."/>
        </authorList>
    </citation>
    <scope>NUCLEOTIDE SEQUENCE [LARGE SCALE GENOMIC DNA]</scope>
    <source>
        <strain evidence="3 4">cv. Gransden 2004</strain>
    </source>
</reference>
<name>A9RDV7_PHYPA</name>
<feature type="region of interest" description="Disordered" evidence="1">
    <location>
        <begin position="818"/>
        <end position="844"/>
    </location>
</feature>
<organism evidence="2">
    <name type="scientific">Physcomitrium patens</name>
    <name type="common">Spreading-leaved earth moss</name>
    <name type="synonym">Physcomitrella patens</name>
    <dbReference type="NCBI Taxonomy" id="3218"/>
    <lineage>
        <taxon>Eukaryota</taxon>
        <taxon>Viridiplantae</taxon>
        <taxon>Streptophyta</taxon>
        <taxon>Embryophyta</taxon>
        <taxon>Bryophyta</taxon>
        <taxon>Bryophytina</taxon>
        <taxon>Bryopsida</taxon>
        <taxon>Funariidae</taxon>
        <taxon>Funariales</taxon>
        <taxon>Funariaceae</taxon>
        <taxon>Physcomitrium</taxon>
    </lineage>
</organism>
<feature type="compositionally biased region" description="Low complexity" evidence="1">
    <location>
        <begin position="220"/>
        <end position="229"/>
    </location>
</feature>
<feature type="region of interest" description="Disordered" evidence="1">
    <location>
        <begin position="17"/>
        <end position="38"/>
    </location>
</feature>
<accession>A9RDV7</accession>